<evidence type="ECO:0000313" key="1">
    <source>
        <dbReference type="EMBL" id="KAH7839445.1"/>
    </source>
</evidence>
<dbReference type="EMBL" id="CM037160">
    <property type="protein sequence ID" value="KAH7839445.1"/>
    <property type="molecule type" value="Genomic_DNA"/>
</dbReference>
<organism evidence="1 2">
    <name type="scientific">Vaccinium darrowii</name>
    <dbReference type="NCBI Taxonomy" id="229202"/>
    <lineage>
        <taxon>Eukaryota</taxon>
        <taxon>Viridiplantae</taxon>
        <taxon>Streptophyta</taxon>
        <taxon>Embryophyta</taxon>
        <taxon>Tracheophyta</taxon>
        <taxon>Spermatophyta</taxon>
        <taxon>Magnoliopsida</taxon>
        <taxon>eudicotyledons</taxon>
        <taxon>Gunneridae</taxon>
        <taxon>Pentapetalae</taxon>
        <taxon>asterids</taxon>
        <taxon>Ericales</taxon>
        <taxon>Ericaceae</taxon>
        <taxon>Vaccinioideae</taxon>
        <taxon>Vaccinieae</taxon>
        <taxon>Vaccinium</taxon>
    </lineage>
</organism>
<reference evidence="1 2" key="1">
    <citation type="journal article" date="2021" name="Hortic Res">
        <title>High-quality reference genome and annotation aids understanding of berry development for evergreen blueberry (Vaccinium darrowii).</title>
        <authorList>
            <person name="Yu J."/>
            <person name="Hulse-Kemp A.M."/>
            <person name="Babiker E."/>
            <person name="Staton M."/>
        </authorList>
    </citation>
    <scope>NUCLEOTIDE SEQUENCE [LARGE SCALE GENOMIC DNA]</scope>
    <source>
        <strain evidence="2">cv. NJ 8807/NJ 8810</strain>
        <tissue evidence="1">Young leaf</tissue>
    </source>
</reference>
<comment type="caution">
    <text evidence="1">The sequence shown here is derived from an EMBL/GenBank/DDBJ whole genome shotgun (WGS) entry which is preliminary data.</text>
</comment>
<sequence>MSTVDNSTNIFWHKCPVGKHRRQKIINRDALCGSRGSADQGCVVWITRLSGLGWRMYLVTSQTRLRAGDNQLWSGASVSYSEASLTSGVDNKLSDGQGDGSSNCVGDLPSSTVACFSTELIEEKHAVENLEESGELPKDLGSMDSNVVESLRSVKRVEPLSQEDDMKVDSKLAHQSECLTSAGNESALNVGLEKTILAMDDAVDGASLLSGTGATADKGSDHLDKNTKTGGEASEDTNLLKDVSHGTSNLASGIEESVKSLHKENDHLSPMVETFNTTSGNEQVAKAHEISQTYSFKLEVCLTLSDSAVKEGSCAERLLIPGNCEEAAMRKNHEVAPSKAAGVGSCSVSVFG</sequence>
<proteinExistence type="predicted"/>
<dbReference type="Proteomes" id="UP000828048">
    <property type="component" value="Chromosome 10"/>
</dbReference>
<name>A0ACB7XFD5_9ERIC</name>
<protein>
    <submittedName>
        <fullName evidence="1">Uncharacterized protein</fullName>
    </submittedName>
</protein>
<evidence type="ECO:0000313" key="2">
    <source>
        <dbReference type="Proteomes" id="UP000828048"/>
    </source>
</evidence>
<accession>A0ACB7XFD5</accession>
<keyword evidence="2" id="KW-1185">Reference proteome</keyword>
<gene>
    <name evidence="1" type="ORF">Vadar_004282</name>
</gene>